<dbReference type="STRING" id="633807.BW732_05770"/>
<protein>
    <recommendedName>
        <fullName evidence="2">Tyr recombinase domain-containing protein</fullName>
    </recommendedName>
</protein>
<gene>
    <name evidence="3" type="ORF">BW732_05770</name>
</gene>
<dbReference type="Pfam" id="PF00589">
    <property type="entry name" value="Phage_integrase"/>
    <property type="match status" value="1"/>
</dbReference>
<name>A0A1Q2D6C4_9ENTE</name>
<dbReference type="InterPro" id="IPR002104">
    <property type="entry name" value="Integrase_catalytic"/>
</dbReference>
<reference evidence="3 4" key="1">
    <citation type="journal article" date="2010" name="Int. J. Syst. Evol. Microbiol.">
        <title>Vagococcus penaei sp. nov., isolated from spoilage microbiota of cooked shrimp (Penaeus vannamei).</title>
        <authorList>
            <person name="Jaffres E."/>
            <person name="Prevost H."/>
            <person name="Rossero A."/>
            <person name="Joffraud J.J."/>
            <person name="Dousset X."/>
        </authorList>
    </citation>
    <scope>NUCLEOTIDE SEQUENCE [LARGE SCALE GENOMIC DNA]</scope>
    <source>
        <strain evidence="3 4">CD276</strain>
    </source>
</reference>
<dbReference type="InterPro" id="IPR013762">
    <property type="entry name" value="Integrase-like_cat_sf"/>
</dbReference>
<organism evidence="3 4">
    <name type="scientific">Vagococcus penaei</name>
    <dbReference type="NCBI Taxonomy" id="633807"/>
    <lineage>
        <taxon>Bacteria</taxon>
        <taxon>Bacillati</taxon>
        <taxon>Bacillota</taxon>
        <taxon>Bacilli</taxon>
        <taxon>Lactobacillales</taxon>
        <taxon>Enterococcaceae</taxon>
        <taxon>Vagococcus</taxon>
    </lineage>
</organism>
<sequence length="122" mass="14164">MLRKWKKEQALELLQFGINTKRKDQLIFTYINADGKINQPLHADYSNNIMRKLEKKYQFKHVTIHGLRHTHATLLLEGGASIKETQDRLGHKNAETTLNTYSHVTEKAQRNAVDKFISYTGL</sequence>
<dbReference type="GO" id="GO:0006310">
    <property type="term" value="P:DNA recombination"/>
    <property type="evidence" value="ECO:0007669"/>
    <property type="project" value="UniProtKB-KW"/>
</dbReference>
<evidence type="ECO:0000313" key="3">
    <source>
        <dbReference type="EMBL" id="AQP53795.1"/>
    </source>
</evidence>
<dbReference type="AlphaFoldDB" id="A0A1Q2D6C4"/>
<evidence type="ECO:0000313" key="4">
    <source>
        <dbReference type="Proteomes" id="UP000188246"/>
    </source>
</evidence>
<proteinExistence type="predicted"/>
<dbReference type="RefSeq" id="WP_077275878.1">
    <property type="nucleotide sequence ID" value="NZ_CP019609.1"/>
</dbReference>
<dbReference type="PROSITE" id="PS51898">
    <property type="entry name" value="TYR_RECOMBINASE"/>
    <property type="match status" value="1"/>
</dbReference>
<evidence type="ECO:0000256" key="1">
    <source>
        <dbReference type="ARBA" id="ARBA00023172"/>
    </source>
</evidence>
<dbReference type="InterPro" id="IPR011010">
    <property type="entry name" value="DNA_brk_join_enz"/>
</dbReference>
<feature type="domain" description="Tyr recombinase" evidence="2">
    <location>
        <begin position="1"/>
        <end position="114"/>
    </location>
</feature>
<evidence type="ECO:0000259" key="2">
    <source>
        <dbReference type="PROSITE" id="PS51898"/>
    </source>
</evidence>
<keyword evidence="1" id="KW-0233">DNA recombination</keyword>
<dbReference type="KEGG" id="vpi:BW732_05770"/>
<dbReference type="GO" id="GO:0015074">
    <property type="term" value="P:DNA integration"/>
    <property type="evidence" value="ECO:0007669"/>
    <property type="project" value="InterPro"/>
</dbReference>
<accession>A0A1Q2D6C4</accession>
<dbReference type="GO" id="GO:0003677">
    <property type="term" value="F:DNA binding"/>
    <property type="evidence" value="ECO:0007669"/>
    <property type="project" value="InterPro"/>
</dbReference>
<dbReference type="Gene3D" id="1.10.443.10">
    <property type="entry name" value="Intergrase catalytic core"/>
    <property type="match status" value="1"/>
</dbReference>
<keyword evidence="4" id="KW-1185">Reference proteome</keyword>
<dbReference type="SUPFAM" id="SSF56349">
    <property type="entry name" value="DNA breaking-rejoining enzymes"/>
    <property type="match status" value="1"/>
</dbReference>
<dbReference type="EMBL" id="CP019609">
    <property type="protein sequence ID" value="AQP53795.1"/>
    <property type="molecule type" value="Genomic_DNA"/>
</dbReference>
<dbReference type="Proteomes" id="UP000188246">
    <property type="component" value="Chromosome"/>
</dbReference>